<dbReference type="PANTHER" id="PTHR43763:SF6">
    <property type="entry name" value="XAA-PRO AMINOPEPTIDASE 1"/>
    <property type="match status" value="1"/>
</dbReference>
<evidence type="ECO:0000259" key="6">
    <source>
        <dbReference type="Pfam" id="PF16188"/>
    </source>
</evidence>
<gene>
    <name evidence="7" type="ORF">HUK65_09675</name>
</gene>
<comment type="caution">
    <text evidence="7">The sequence shown here is derived from an EMBL/GenBank/DDBJ whole genome shotgun (WGS) entry which is preliminary data.</text>
</comment>
<evidence type="ECO:0000313" key="7">
    <source>
        <dbReference type="EMBL" id="NYS25260.1"/>
    </source>
</evidence>
<sequence>MFQSFEATTRPQDGPPRLAALRERLLRAGVTGWLCPRADAHQGEYVAARDERLAWLTGFTGSAGFAIVLPDRAGLFVDGRYRVQARLQCAAEFTPVNWPETRPADWLRAALPNGGVIGFDPWLHTPQEIETLTRGLKNSAITLQPMTNQIDPLWADQPGPPAGPVFPHPTEFAGESLASKCTRLAQSLTEAGETAALLTLPDSIAWLLNIRGRDLPRLPVAQCFAILHAGGHVSLFLDDTRLQPGVITQFEGIVTLRPPEALEPALRTLDGPVRLDPATAPQRLADVLTQADIAISRAADPCILPKARKTEAEINGTRAAHLRDGAAMAEFLCWLDTRVKALCAAPDTNPLTEIDIVRALEACRVATNQLEDISFDTIAGSGLNGAIVHYRVTEASNRNLRPGDLMLVDSGGQYRDGTTDITRTIAIGPAGEDESRAFTRVLQGMIAMSRARFPRGVAGSHLDALARFPLWLAGQDYDHGTGHGVGSFLSVHEGPQRLSRAGTTKLEPGMILSNEPGYYREGAFGIRIENLVLVQPAPALDGADDRDMLAFETLTLAPIDRRLIRADMLTTDERAWLNGYHTRVRNALTPLATSATANWLQQATAPL</sequence>
<comment type="similarity">
    <text evidence="1">Belongs to the peptidase M24B family.</text>
</comment>
<evidence type="ECO:0000256" key="2">
    <source>
        <dbReference type="ARBA" id="ARBA00022723"/>
    </source>
</evidence>
<feature type="domain" description="Peptidase M24 C-terminal" evidence="6">
    <location>
        <begin position="548"/>
        <end position="607"/>
    </location>
</feature>
<feature type="domain" description="Peptidase M24" evidence="4">
    <location>
        <begin position="317"/>
        <end position="535"/>
    </location>
</feature>
<dbReference type="InterPro" id="IPR029149">
    <property type="entry name" value="Creatin/AminoP/Spt16_N"/>
</dbReference>
<keyword evidence="3" id="KW-0378">Hydrolase</keyword>
<dbReference type="Pfam" id="PF00557">
    <property type="entry name" value="Peptidase_M24"/>
    <property type="match status" value="1"/>
</dbReference>
<organism evidence="7 8">
    <name type="scientific">Rhabdonatronobacter sediminivivens</name>
    <dbReference type="NCBI Taxonomy" id="2743469"/>
    <lineage>
        <taxon>Bacteria</taxon>
        <taxon>Pseudomonadati</taxon>
        <taxon>Pseudomonadota</taxon>
        <taxon>Alphaproteobacteria</taxon>
        <taxon>Rhodobacterales</taxon>
        <taxon>Paracoccaceae</taxon>
        <taxon>Rhabdonatronobacter</taxon>
    </lineage>
</organism>
<dbReference type="InterPro" id="IPR036005">
    <property type="entry name" value="Creatinase/aminopeptidase-like"/>
</dbReference>
<evidence type="ECO:0000259" key="4">
    <source>
        <dbReference type="Pfam" id="PF00557"/>
    </source>
</evidence>
<dbReference type="AlphaFoldDB" id="A0A7Z0HZN9"/>
<dbReference type="FunFam" id="3.90.230.10:FF:000009">
    <property type="entry name" value="xaa-Pro aminopeptidase 2"/>
    <property type="match status" value="1"/>
</dbReference>
<proteinExistence type="inferred from homology"/>
<dbReference type="GO" id="GO:0005737">
    <property type="term" value="C:cytoplasm"/>
    <property type="evidence" value="ECO:0007669"/>
    <property type="project" value="UniProtKB-ARBA"/>
</dbReference>
<accession>A0A7Z0HZN9</accession>
<dbReference type="Pfam" id="PF16188">
    <property type="entry name" value="Peptidase_M24_C"/>
    <property type="match status" value="1"/>
</dbReference>
<dbReference type="PANTHER" id="PTHR43763">
    <property type="entry name" value="XAA-PRO AMINOPEPTIDASE 1"/>
    <property type="match status" value="1"/>
</dbReference>
<dbReference type="EMBL" id="JACBXS010000016">
    <property type="protein sequence ID" value="NYS25260.1"/>
    <property type="molecule type" value="Genomic_DNA"/>
</dbReference>
<keyword evidence="7" id="KW-0031">Aminopeptidase</keyword>
<dbReference type="Pfam" id="PF01321">
    <property type="entry name" value="Creatinase_N"/>
    <property type="match status" value="1"/>
</dbReference>
<dbReference type="InterPro" id="IPR032416">
    <property type="entry name" value="Peptidase_M24_C"/>
</dbReference>
<dbReference type="InterPro" id="IPR050422">
    <property type="entry name" value="X-Pro_aminopeptidase_P"/>
</dbReference>
<dbReference type="RefSeq" id="WP_179905960.1">
    <property type="nucleotide sequence ID" value="NZ_JACBXS010000016.1"/>
</dbReference>
<dbReference type="Pfam" id="PF16189">
    <property type="entry name" value="Creatinase_N_2"/>
    <property type="match status" value="1"/>
</dbReference>
<evidence type="ECO:0000313" key="8">
    <source>
        <dbReference type="Proteomes" id="UP000529417"/>
    </source>
</evidence>
<dbReference type="Gene3D" id="3.40.350.10">
    <property type="entry name" value="Creatinase/prolidase N-terminal domain"/>
    <property type="match status" value="2"/>
</dbReference>
<name>A0A7Z0HZN9_9RHOB</name>
<feature type="domain" description="Creatinase N-terminal" evidence="5">
    <location>
        <begin position="17"/>
        <end position="151"/>
    </location>
</feature>
<keyword evidence="7" id="KW-0645">Protease</keyword>
<keyword evidence="8" id="KW-1185">Reference proteome</keyword>
<dbReference type="GO" id="GO:0070006">
    <property type="term" value="F:metalloaminopeptidase activity"/>
    <property type="evidence" value="ECO:0007669"/>
    <property type="project" value="InterPro"/>
</dbReference>
<dbReference type="SUPFAM" id="SSF53092">
    <property type="entry name" value="Creatinase/prolidase N-terminal domain"/>
    <property type="match status" value="1"/>
</dbReference>
<keyword evidence="2" id="KW-0479">Metal-binding</keyword>
<dbReference type="InterPro" id="IPR000994">
    <property type="entry name" value="Pept_M24"/>
</dbReference>
<evidence type="ECO:0000256" key="3">
    <source>
        <dbReference type="ARBA" id="ARBA00022801"/>
    </source>
</evidence>
<dbReference type="InterPro" id="IPR033740">
    <property type="entry name" value="Pept_M24B"/>
</dbReference>
<dbReference type="CDD" id="cd01085">
    <property type="entry name" value="APP"/>
    <property type="match status" value="1"/>
</dbReference>
<evidence type="ECO:0000256" key="1">
    <source>
        <dbReference type="ARBA" id="ARBA00008766"/>
    </source>
</evidence>
<dbReference type="GO" id="GO:0046872">
    <property type="term" value="F:metal ion binding"/>
    <property type="evidence" value="ECO:0007669"/>
    <property type="project" value="UniProtKB-KW"/>
</dbReference>
<dbReference type="Gene3D" id="3.90.230.10">
    <property type="entry name" value="Creatinase/methionine aminopeptidase superfamily"/>
    <property type="match status" value="1"/>
</dbReference>
<reference evidence="7 8" key="1">
    <citation type="journal article" date="2000" name="Arch. Microbiol.">
        <title>Rhodobaca bogoriensis gen. nov. and sp. nov., an alkaliphilic purple nonsulfur bacterium from African Rift Valley soda lakes.</title>
        <authorList>
            <person name="Milford A.D."/>
            <person name="Achenbach L.A."/>
            <person name="Jung D.O."/>
            <person name="Madigan M.T."/>
        </authorList>
    </citation>
    <scope>NUCLEOTIDE SEQUENCE [LARGE SCALE GENOMIC DNA]</scope>
    <source>
        <strain evidence="7 8">2376</strain>
    </source>
</reference>
<dbReference type="Proteomes" id="UP000529417">
    <property type="component" value="Unassembled WGS sequence"/>
</dbReference>
<protein>
    <submittedName>
        <fullName evidence="7">Aminopeptidase P family protein</fullName>
    </submittedName>
</protein>
<dbReference type="SUPFAM" id="SSF55920">
    <property type="entry name" value="Creatinase/aminopeptidase"/>
    <property type="match status" value="1"/>
</dbReference>
<dbReference type="InterPro" id="IPR000587">
    <property type="entry name" value="Creatinase_N"/>
</dbReference>
<evidence type="ECO:0000259" key="5">
    <source>
        <dbReference type="Pfam" id="PF01321"/>
    </source>
</evidence>